<dbReference type="AlphaFoldDB" id="A0AA35VUQ2"/>
<evidence type="ECO:0000313" key="2">
    <source>
        <dbReference type="Proteomes" id="UP001177003"/>
    </source>
</evidence>
<accession>A0AA35VUQ2</accession>
<dbReference type="EMBL" id="OX465077">
    <property type="protein sequence ID" value="CAI9268362.1"/>
    <property type="molecule type" value="Genomic_DNA"/>
</dbReference>
<evidence type="ECO:0000313" key="1">
    <source>
        <dbReference type="EMBL" id="CAI9268362.1"/>
    </source>
</evidence>
<gene>
    <name evidence="1" type="ORF">LSALG_LOCUS8794</name>
</gene>
<dbReference type="Proteomes" id="UP001177003">
    <property type="component" value="Chromosome 1"/>
</dbReference>
<proteinExistence type="predicted"/>
<protein>
    <submittedName>
        <fullName evidence="1">Uncharacterized protein</fullName>
    </submittedName>
</protein>
<name>A0AA35VUQ2_LACSI</name>
<keyword evidence="2" id="KW-1185">Reference proteome</keyword>
<sequence length="100" mass="11476">MINALEADVSRERELVKSLFSKIQPLKDALKAYETTGMEFAKVKEANERIEMELVQLVTNLVEMETLVESRTYELLELRKELEMAQALSQDNEAIAIESK</sequence>
<reference evidence="1" key="1">
    <citation type="submission" date="2023-04" db="EMBL/GenBank/DDBJ databases">
        <authorList>
            <person name="Vijverberg K."/>
            <person name="Xiong W."/>
            <person name="Schranz E."/>
        </authorList>
    </citation>
    <scope>NUCLEOTIDE SEQUENCE</scope>
</reference>
<organism evidence="1 2">
    <name type="scientific">Lactuca saligna</name>
    <name type="common">Willowleaf lettuce</name>
    <dbReference type="NCBI Taxonomy" id="75948"/>
    <lineage>
        <taxon>Eukaryota</taxon>
        <taxon>Viridiplantae</taxon>
        <taxon>Streptophyta</taxon>
        <taxon>Embryophyta</taxon>
        <taxon>Tracheophyta</taxon>
        <taxon>Spermatophyta</taxon>
        <taxon>Magnoliopsida</taxon>
        <taxon>eudicotyledons</taxon>
        <taxon>Gunneridae</taxon>
        <taxon>Pentapetalae</taxon>
        <taxon>asterids</taxon>
        <taxon>campanulids</taxon>
        <taxon>Asterales</taxon>
        <taxon>Asteraceae</taxon>
        <taxon>Cichorioideae</taxon>
        <taxon>Cichorieae</taxon>
        <taxon>Lactucinae</taxon>
        <taxon>Lactuca</taxon>
    </lineage>
</organism>